<gene>
    <name evidence="2" type="ORF">U0C82_18820</name>
</gene>
<proteinExistence type="predicted"/>
<accession>A0ABU5I8F0</accession>
<organism evidence="2 3">
    <name type="scientific">Fulvimarina uroteuthidis</name>
    <dbReference type="NCBI Taxonomy" id="3098149"/>
    <lineage>
        <taxon>Bacteria</taxon>
        <taxon>Pseudomonadati</taxon>
        <taxon>Pseudomonadota</taxon>
        <taxon>Alphaproteobacteria</taxon>
        <taxon>Hyphomicrobiales</taxon>
        <taxon>Aurantimonadaceae</taxon>
        <taxon>Fulvimarina</taxon>
    </lineage>
</organism>
<dbReference type="InterPro" id="IPR006427">
    <property type="entry name" value="Portal_HK97"/>
</dbReference>
<evidence type="ECO:0000313" key="2">
    <source>
        <dbReference type="EMBL" id="MDY8111174.1"/>
    </source>
</evidence>
<dbReference type="Gene3D" id="1.20.1270.210">
    <property type="match status" value="1"/>
</dbReference>
<dbReference type="Proteomes" id="UP001294412">
    <property type="component" value="Unassembled WGS sequence"/>
</dbReference>
<feature type="compositionally biased region" description="Polar residues" evidence="1">
    <location>
        <begin position="395"/>
        <end position="416"/>
    </location>
</feature>
<protein>
    <submittedName>
        <fullName evidence="2">Phage portal protein</fullName>
    </submittedName>
</protein>
<dbReference type="EMBL" id="JAXLPB010000014">
    <property type="protein sequence ID" value="MDY8111174.1"/>
    <property type="molecule type" value="Genomic_DNA"/>
</dbReference>
<dbReference type="Pfam" id="PF04860">
    <property type="entry name" value="Phage_portal"/>
    <property type="match status" value="1"/>
</dbReference>
<keyword evidence="3" id="KW-1185">Reference proteome</keyword>
<dbReference type="RefSeq" id="WP_322189374.1">
    <property type="nucleotide sequence ID" value="NZ_JAXLPB010000014.1"/>
</dbReference>
<dbReference type="InterPro" id="IPR006944">
    <property type="entry name" value="Phage/GTA_portal"/>
</dbReference>
<sequence>MSFDRLKHLVEKAFGAPEQKAAPTFPYDTFGLDAFLSPATISNVAVTPQTAMRVPAVAAAVNRIAQSIGSIPARIVRTVDGSTVAATDHPAYRLVAKAPNDRVTAGKLRERLAYDALLHGNAFAFANRVGGRVIEIVRLDPHAVSIQIDTTTGEAIYRSTTDKNRILDPRDLIHIQAPVSFDGVTGVSPIVLAREAIALAITMEARAAKLFGTSARPAGVIQAPTGLGQTEIDRAKTNWKASNEGVENGGKTPFLSDGMTFNPLTFSSVDAQFLEMRREQTVEIARAFGVPATMLFELSKGGLNNVEHQSREFVNFTLAPWVSTFTGEFERALLSEDERDEYAVEFDTDALLAVDTATRVDRIHKLRAAGVLTANDVRREEGYPALPDGDVLGSPFTTSNSNDTTTPASSDSETVA</sequence>
<reference evidence="2 3" key="1">
    <citation type="submission" date="2023-12" db="EMBL/GenBank/DDBJ databases">
        <title>Description of Novel Strain Fulvimarina sp. 2208YS6-2-32 isolated from Uroteuthis (Photololigo) edulis.</title>
        <authorList>
            <person name="Park J.-S."/>
        </authorList>
    </citation>
    <scope>NUCLEOTIDE SEQUENCE [LARGE SCALE GENOMIC DNA]</scope>
    <source>
        <strain evidence="2 3">2208YS6-2-32</strain>
    </source>
</reference>
<feature type="region of interest" description="Disordered" evidence="1">
    <location>
        <begin position="379"/>
        <end position="416"/>
    </location>
</feature>
<dbReference type="Gene3D" id="3.30.1120.70">
    <property type="match status" value="1"/>
</dbReference>
<dbReference type="Gene3D" id="3.40.140.120">
    <property type="match status" value="1"/>
</dbReference>
<comment type="caution">
    <text evidence="2">The sequence shown here is derived from an EMBL/GenBank/DDBJ whole genome shotgun (WGS) entry which is preliminary data.</text>
</comment>
<evidence type="ECO:0000256" key="1">
    <source>
        <dbReference type="SAM" id="MobiDB-lite"/>
    </source>
</evidence>
<evidence type="ECO:0000313" key="3">
    <source>
        <dbReference type="Proteomes" id="UP001294412"/>
    </source>
</evidence>
<name>A0ABU5I8F0_9HYPH</name>
<dbReference type="NCBIfam" id="TIGR01537">
    <property type="entry name" value="portal_HK97"/>
    <property type="match status" value="1"/>
</dbReference>